<reference evidence="1" key="1">
    <citation type="submission" date="2021-02" db="EMBL/GenBank/DDBJ databases">
        <title>Copper resistance gene diversity in local Xanthomonas species at agrochemical polluted sites in Trinidad, Trinidad and Tobago.</title>
        <authorList>
            <person name="Ramnarine S.D.B.J."/>
            <person name="Ramsubhag A."/>
            <person name="Jayaraman J."/>
        </authorList>
    </citation>
    <scope>NUCLEOTIDE SEQUENCE</scope>
    <source>
        <strain evidence="1">CaNP6A</strain>
    </source>
</reference>
<name>A0ABS8NWY0_9XANT</name>
<organism evidence="1 2">
    <name type="scientific">Xanthomonas melonis</name>
    <dbReference type="NCBI Taxonomy" id="56456"/>
    <lineage>
        <taxon>Bacteria</taxon>
        <taxon>Pseudomonadati</taxon>
        <taxon>Pseudomonadota</taxon>
        <taxon>Gammaproteobacteria</taxon>
        <taxon>Lysobacterales</taxon>
        <taxon>Lysobacteraceae</taxon>
        <taxon>Xanthomonas</taxon>
    </lineage>
</organism>
<accession>A0ABS8NWY0</accession>
<gene>
    <name evidence="1" type="ORF">JWH11_14410</name>
</gene>
<keyword evidence="2" id="KW-1185">Reference proteome</keyword>
<protein>
    <submittedName>
        <fullName evidence="1">IS66 family insertion sequence element accessory protein TnpB</fullName>
    </submittedName>
</protein>
<proteinExistence type="predicted"/>
<comment type="caution">
    <text evidence="1">The sequence shown here is derived from an EMBL/GenBank/DDBJ whole genome shotgun (WGS) entry which is preliminary data.</text>
</comment>
<dbReference type="Proteomes" id="UP001430396">
    <property type="component" value="Unassembled WGS sequence"/>
</dbReference>
<dbReference type="NCBIfam" id="NF047593">
    <property type="entry name" value="IS66_ISAeme5_TnpA"/>
    <property type="match status" value="1"/>
</dbReference>
<dbReference type="EMBL" id="JAFFQI010000196">
    <property type="protein sequence ID" value="MCD0267598.1"/>
    <property type="molecule type" value="Genomic_DNA"/>
</dbReference>
<evidence type="ECO:0000313" key="2">
    <source>
        <dbReference type="Proteomes" id="UP001430396"/>
    </source>
</evidence>
<sequence length="96" mass="10221">MSSKRDDWSRRIAAWSASGATQSAWCREHGVSLSSFTYWRGKLAVPAVLPATLPMRIAPAVSTADVQIHLAGGISLSVAAGDPSWLARLLRELGAC</sequence>
<dbReference type="RefSeq" id="WP_425509938.1">
    <property type="nucleotide sequence ID" value="NZ_JAFFQH010000176.1"/>
</dbReference>
<evidence type="ECO:0000313" key="1">
    <source>
        <dbReference type="EMBL" id="MCD0267598.1"/>
    </source>
</evidence>